<proteinExistence type="predicted"/>
<evidence type="ECO:0008006" key="5">
    <source>
        <dbReference type="Google" id="ProtNLM"/>
    </source>
</evidence>
<feature type="domain" description="Sieve element occlusion N-terminal" evidence="1">
    <location>
        <begin position="25"/>
        <end position="310"/>
    </location>
</feature>
<feature type="domain" description="Sieve element occlusion C-terminal" evidence="2">
    <location>
        <begin position="468"/>
        <end position="697"/>
    </location>
</feature>
<dbReference type="EMBL" id="JRKL02003173">
    <property type="protein sequence ID" value="KAF3956166.1"/>
    <property type="molecule type" value="Genomic_DNA"/>
</dbReference>
<evidence type="ECO:0000259" key="1">
    <source>
        <dbReference type="Pfam" id="PF14576"/>
    </source>
</evidence>
<keyword evidence="4" id="KW-1185">Reference proteome</keyword>
<dbReference type="OrthoDB" id="1854460at2759"/>
<dbReference type="InterPro" id="IPR027944">
    <property type="entry name" value="SEO_C"/>
</dbReference>
<evidence type="ECO:0000313" key="4">
    <source>
        <dbReference type="Proteomes" id="UP000737018"/>
    </source>
</evidence>
<dbReference type="Pfam" id="PF14576">
    <property type="entry name" value="SEO_N"/>
    <property type="match status" value="1"/>
</dbReference>
<evidence type="ECO:0000259" key="2">
    <source>
        <dbReference type="Pfam" id="PF14577"/>
    </source>
</evidence>
<reference evidence="3" key="1">
    <citation type="submission" date="2020-03" db="EMBL/GenBank/DDBJ databases">
        <title>Castanea mollissima Vanexum genome sequencing.</title>
        <authorList>
            <person name="Staton M."/>
        </authorList>
    </citation>
    <scope>NUCLEOTIDE SEQUENCE</scope>
    <source>
        <tissue evidence="3">Leaf</tissue>
    </source>
</reference>
<evidence type="ECO:0000313" key="3">
    <source>
        <dbReference type="EMBL" id="KAF3956166.1"/>
    </source>
</evidence>
<accession>A0A8J4QP57</accession>
<dbReference type="PANTHER" id="PTHR33232:SF16">
    <property type="entry name" value="PROTEIN SIEVE ELEMENT OCCLUSION A"/>
    <property type="match status" value="1"/>
</dbReference>
<dbReference type="PANTHER" id="PTHR33232">
    <property type="entry name" value="PROTEIN SIEVE ELEMENT OCCLUSION B-LIKE"/>
    <property type="match status" value="1"/>
</dbReference>
<gene>
    <name evidence="3" type="ORF">CMV_018686</name>
</gene>
<organism evidence="3 4">
    <name type="scientific">Castanea mollissima</name>
    <name type="common">Chinese chestnut</name>
    <dbReference type="NCBI Taxonomy" id="60419"/>
    <lineage>
        <taxon>Eukaryota</taxon>
        <taxon>Viridiplantae</taxon>
        <taxon>Streptophyta</taxon>
        <taxon>Embryophyta</taxon>
        <taxon>Tracheophyta</taxon>
        <taxon>Spermatophyta</taxon>
        <taxon>Magnoliopsida</taxon>
        <taxon>eudicotyledons</taxon>
        <taxon>Gunneridae</taxon>
        <taxon>Pentapetalae</taxon>
        <taxon>rosids</taxon>
        <taxon>fabids</taxon>
        <taxon>Fagales</taxon>
        <taxon>Fagaceae</taxon>
        <taxon>Castanea</taxon>
    </lineage>
</organism>
<dbReference type="InterPro" id="IPR039299">
    <property type="entry name" value="SEOA"/>
</dbReference>
<dbReference type="AlphaFoldDB" id="A0A8J4QP57"/>
<dbReference type="Pfam" id="PF14577">
    <property type="entry name" value="SEO_C"/>
    <property type="match status" value="1"/>
</dbReference>
<comment type="caution">
    <text evidence="3">The sequence shown here is derived from an EMBL/GenBank/DDBJ whole genome shotgun (WGS) entry which is preliminary data.</text>
</comment>
<sequence length="699" mass="79061">MATTTQTSANAQRLIKGDRLMFSSSDDNVMSKQIQATHAPDDREVDVRPLLHLIEDIFKRATPTTEAIVVPGIQAHAEALENKTNQASSVNVPEVLAYLIDQLACELSCKCSGSGDAHTIAISILNMLTNYSWDAKLVLVLSACAVNFGEFWLLAHNCTTNQLAKSVAILRKIPELLERTSMLKPRFDTINNLVKVMVDVTKCIVEFRELPPQYITTEVTALSTALTLIPVAVYWTIRGVVACASQIAGLTGLEHIVSTTESWELSSLAHKVGNMQSHLAAQLSTCYKHIEERKQMEAFQNLHRLMEMIHIDNLKVLKALIYQKDDLLPLFDGVTKRRVSIDVLRRKYVLLLISDVDISQEEVAILEQINNEARQHEVVWLPILDSNAPWTGDRQKHFDNLQASMPWYSVHHPSLIEPAVVKYIKEVWNFRKKAILVVIDPQGRISSLNALHMMWIWGGTAFPFTSAREEALWKDETWKLDLLVDSIDPLINKWISEEKYICLYGGEDMEWIRKFTNAASVVAQATGISLELVYVGKSNPKERVRRNTVAISTEKLSYCWQDIAPVWFFWVRIESMWQSKMQLGRTVETDPIMKEIMSILSFDASEGGWALLSRGSAEMTKEKGSTFLTCFSEYEQWKGQVQQKGLVAAINDHLKKLHSPHHCSRLVLPGTAGRIPDRVVCAECGRSMEKFVMYQCCDE</sequence>
<dbReference type="GO" id="GO:0010088">
    <property type="term" value="P:phloem development"/>
    <property type="evidence" value="ECO:0007669"/>
    <property type="project" value="InterPro"/>
</dbReference>
<dbReference type="InterPro" id="IPR027942">
    <property type="entry name" value="SEO_N"/>
</dbReference>
<name>A0A8J4QP57_9ROSI</name>
<protein>
    <recommendedName>
        <fullName evidence="5">Protein SIEVE ELEMENT OCCLUSION B-like</fullName>
    </recommendedName>
</protein>
<dbReference type="Proteomes" id="UP000737018">
    <property type="component" value="Unassembled WGS sequence"/>
</dbReference>